<reference evidence="4" key="1">
    <citation type="journal article" date="2015" name="Nature">
        <title>Complex archaea that bridge the gap between prokaryotes and eukaryotes.</title>
        <authorList>
            <person name="Spang A."/>
            <person name="Saw J.H."/>
            <person name="Jorgensen S.L."/>
            <person name="Zaremba-Niedzwiedzka K."/>
            <person name="Martijn J."/>
            <person name="Lind A.E."/>
            <person name="van Eijk R."/>
            <person name="Schleper C."/>
            <person name="Guy L."/>
            <person name="Ettema T.J."/>
        </authorList>
    </citation>
    <scope>NUCLEOTIDE SEQUENCE</scope>
</reference>
<dbReference type="EMBL" id="LAZR01006687">
    <property type="protein sequence ID" value="KKM90321.1"/>
    <property type="molecule type" value="Genomic_DNA"/>
</dbReference>
<dbReference type="InterPro" id="IPR000740">
    <property type="entry name" value="GrpE"/>
</dbReference>
<accession>A0A0F9LTE1</accession>
<dbReference type="Gene3D" id="3.90.20.20">
    <property type="match status" value="1"/>
</dbReference>
<dbReference type="PANTHER" id="PTHR21237">
    <property type="entry name" value="GRPE PROTEIN"/>
    <property type="match status" value="1"/>
</dbReference>
<gene>
    <name evidence="4" type="ORF">LCGC14_1239830</name>
</gene>
<dbReference type="GO" id="GO:0000774">
    <property type="term" value="F:adenyl-nucleotide exchange factor activity"/>
    <property type="evidence" value="ECO:0007669"/>
    <property type="project" value="InterPro"/>
</dbReference>
<comment type="caution">
    <text evidence="4">The sequence shown here is derived from an EMBL/GenBank/DDBJ whole genome shotgun (WGS) entry which is preliminary data.</text>
</comment>
<dbReference type="GO" id="GO:0006457">
    <property type="term" value="P:protein folding"/>
    <property type="evidence" value="ECO:0007669"/>
    <property type="project" value="InterPro"/>
</dbReference>
<protein>
    <recommendedName>
        <fullName evidence="5">Nucleotide exchange factor GrpE</fullName>
    </recommendedName>
</protein>
<dbReference type="GO" id="GO:0051087">
    <property type="term" value="F:protein-folding chaperone binding"/>
    <property type="evidence" value="ECO:0007669"/>
    <property type="project" value="InterPro"/>
</dbReference>
<feature type="coiled-coil region" evidence="3">
    <location>
        <begin position="40"/>
        <end position="84"/>
    </location>
</feature>
<name>A0A0F9LTE1_9ZZZZ</name>
<dbReference type="InterPro" id="IPR009012">
    <property type="entry name" value="GrpE_head"/>
</dbReference>
<sequence length="239" mass="28520">MVYNYRKVNGDIKPMSFEDYSDRFFNRRGSGRHTLLSPQVSVSREELRELRAKVEKYEVLSEVHKRVKTQNDRLLKELDDMKDDGRKFKELMEEKEKYLHSLLRVRADFENYKKISERENGKYKAYALEQILKKLIDHYDDLERAFNLMKMVKNMEGIKDGFEMVVRNFEKLLADEGVKPMKSEGEQFDPYKQEAILVEEGRDDFPDNTVLEELDKGYFLKDKILRPAKVKISKRTKNK</sequence>
<keyword evidence="2" id="KW-0143">Chaperone</keyword>
<dbReference type="Gene3D" id="2.30.22.10">
    <property type="entry name" value="Head domain of nucleotide exchange factor GrpE"/>
    <property type="match status" value="1"/>
</dbReference>
<dbReference type="PANTHER" id="PTHR21237:SF23">
    <property type="entry name" value="GRPE PROTEIN HOMOLOG, MITOCHONDRIAL"/>
    <property type="match status" value="1"/>
</dbReference>
<dbReference type="PRINTS" id="PR00773">
    <property type="entry name" value="GRPEPROTEIN"/>
</dbReference>
<dbReference type="CDD" id="cd00446">
    <property type="entry name" value="GrpE"/>
    <property type="match status" value="1"/>
</dbReference>
<dbReference type="AlphaFoldDB" id="A0A0F9LTE1"/>
<dbReference type="SUPFAM" id="SSF51064">
    <property type="entry name" value="Head domain of nucleotide exchange factor GrpE"/>
    <property type="match status" value="1"/>
</dbReference>
<keyword evidence="3" id="KW-0175">Coiled coil</keyword>
<dbReference type="GO" id="GO:0042803">
    <property type="term" value="F:protein homodimerization activity"/>
    <property type="evidence" value="ECO:0007669"/>
    <property type="project" value="InterPro"/>
</dbReference>
<comment type="similarity">
    <text evidence="1">Belongs to the GrpE family.</text>
</comment>
<dbReference type="Pfam" id="PF01025">
    <property type="entry name" value="GrpE"/>
    <property type="match status" value="1"/>
</dbReference>
<dbReference type="PROSITE" id="PS01071">
    <property type="entry name" value="GRPE"/>
    <property type="match status" value="1"/>
</dbReference>
<organism evidence="4">
    <name type="scientific">marine sediment metagenome</name>
    <dbReference type="NCBI Taxonomy" id="412755"/>
    <lineage>
        <taxon>unclassified sequences</taxon>
        <taxon>metagenomes</taxon>
        <taxon>ecological metagenomes</taxon>
    </lineage>
</organism>
<dbReference type="InterPro" id="IPR013805">
    <property type="entry name" value="GrpE_CC"/>
</dbReference>
<evidence type="ECO:0000256" key="1">
    <source>
        <dbReference type="ARBA" id="ARBA00009054"/>
    </source>
</evidence>
<evidence type="ECO:0000256" key="2">
    <source>
        <dbReference type="ARBA" id="ARBA00023186"/>
    </source>
</evidence>
<evidence type="ECO:0000313" key="4">
    <source>
        <dbReference type="EMBL" id="KKM90321.1"/>
    </source>
</evidence>
<evidence type="ECO:0008006" key="5">
    <source>
        <dbReference type="Google" id="ProtNLM"/>
    </source>
</evidence>
<dbReference type="GO" id="GO:0051082">
    <property type="term" value="F:unfolded protein binding"/>
    <property type="evidence" value="ECO:0007669"/>
    <property type="project" value="TreeGrafter"/>
</dbReference>
<dbReference type="SUPFAM" id="SSF58014">
    <property type="entry name" value="Coiled-coil domain of nucleotide exchange factor GrpE"/>
    <property type="match status" value="1"/>
</dbReference>
<evidence type="ECO:0000256" key="3">
    <source>
        <dbReference type="SAM" id="Coils"/>
    </source>
</evidence>
<proteinExistence type="inferred from homology"/>
<dbReference type="HAMAP" id="MF_01151">
    <property type="entry name" value="GrpE"/>
    <property type="match status" value="1"/>
</dbReference>